<dbReference type="InterPro" id="IPR013786">
    <property type="entry name" value="AcylCoA_DH/ox_N"/>
</dbReference>
<evidence type="ECO:0000256" key="2">
    <source>
        <dbReference type="ARBA" id="ARBA00009347"/>
    </source>
</evidence>
<reference evidence="8 9" key="1">
    <citation type="submission" date="2018-11" db="EMBL/GenBank/DDBJ databases">
        <title>Rhodococcus spongicola sp. nov. and Rhodococcus xishaensis sp. nov. from marine sponges.</title>
        <authorList>
            <person name="Li L."/>
            <person name="Lin H.W."/>
        </authorList>
    </citation>
    <scope>NUCLEOTIDE SEQUENCE [LARGE SCALE GENOMIC DNA]</scope>
    <source>
        <strain evidence="8 9">LHW51113</strain>
    </source>
</reference>
<keyword evidence="4" id="KW-0274">FAD</keyword>
<evidence type="ECO:0000313" key="8">
    <source>
        <dbReference type="EMBL" id="RVW00622.1"/>
    </source>
</evidence>
<evidence type="ECO:0000259" key="6">
    <source>
        <dbReference type="Pfam" id="PF00441"/>
    </source>
</evidence>
<comment type="cofactor">
    <cofactor evidence="1">
        <name>FAD</name>
        <dbReference type="ChEBI" id="CHEBI:57692"/>
    </cofactor>
</comment>
<dbReference type="RefSeq" id="WP_127955415.1">
    <property type="nucleotide sequence ID" value="NZ_RKLO01000006.1"/>
</dbReference>
<keyword evidence="5" id="KW-0560">Oxidoreductase</keyword>
<dbReference type="InterPro" id="IPR037069">
    <property type="entry name" value="AcylCoA_DH/ox_N_sf"/>
</dbReference>
<keyword evidence="3" id="KW-0285">Flavoprotein</keyword>
<dbReference type="Proteomes" id="UP000283479">
    <property type="component" value="Unassembled WGS sequence"/>
</dbReference>
<dbReference type="AlphaFoldDB" id="A0A3S3A6E6"/>
<evidence type="ECO:0000256" key="4">
    <source>
        <dbReference type="ARBA" id="ARBA00022827"/>
    </source>
</evidence>
<sequence>MKFSLSTEQRDFADSLRALLTGANTPAVVRAWGENDTASGRALLQQLAETGVTALAVPEEFDGIDAHPADLAVAFIELGRAAVPGPILETAAAVPALLSSLGDQQLAKRFLPGIAEGSSLASLVFEPSTPRALDGDLADPVLRVSGDTLELVRASTRLESVDPARRLFEVEPVETLAQGPDVAVAAQKAYDLAVLAVSAQLIGAGHAMIDISTEYAKNRSQFGRVIGSFQAVKHHLADALVAVEMATPLVYGAAISIAEGSEGSEGSEGTATVGRDVSAAKVAAANAAYLASRKALQVHGAIGYTLECDLSLWLTKVRALQSAWGTAAAHRARIASAL</sequence>
<dbReference type="InterPro" id="IPR009075">
    <property type="entry name" value="AcylCo_DH/oxidase_C"/>
</dbReference>
<evidence type="ECO:0000313" key="9">
    <source>
        <dbReference type="Proteomes" id="UP000283479"/>
    </source>
</evidence>
<accession>A0A3S3A6E6</accession>
<evidence type="ECO:0000256" key="3">
    <source>
        <dbReference type="ARBA" id="ARBA00022630"/>
    </source>
</evidence>
<evidence type="ECO:0000256" key="5">
    <source>
        <dbReference type="ARBA" id="ARBA00023002"/>
    </source>
</evidence>
<dbReference type="PANTHER" id="PTHR43884:SF20">
    <property type="entry name" value="ACYL-COA DEHYDROGENASE FADE28"/>
    <property type="match status" value="1"/>
</dbReference>
<feature type="domain" description="Acyl-CoA dehydrogenase/oxidase N-terminal" evidence="7">
    <location>
        <begin position="7"/>
        <end position="117"/>
    </location>
</feature>
<feature type="domain" description="Acyl-CoA dehydrogenase/oxidase C-terminal" evidence="6">
    <location>
        <begin position="191"/>
        <end position="337"/>
    </location>
</feature>
<dbReference type="Pfam" id="PF02771">
    <property type="entry name" value="Acyl-CoA_dh_N"/>
    <property type="match status" value="1"/>
</dbReference>
<dbReference type="InterPro" id="IPR009100">
    <property type="entry name" value="AcylCoA_DH/oxidase_NM_dom_sf"/>
</dbReference>
<comment type="similarity">
    <text evidence="2">Belongs to the acyl-CoA dehydrogenase family.</text>
</comment>
<comment type="caution">
    <text evidence="8">The sequence shown here is derived from an EMBL/GenBank/DDBJ whole genome shotgun (WGS) entry which is preliminary data.</text>
</comment>
<proteinExistence type="inferred from homology"/>
<dbReference type="EMBL" id="RKLO01000006">
    <property type="protein sequence ID" value="RVW00622.1"/>
    <property type="molecule type" value="Genomic_DNA"/>
</dbReference>
<dbReference type="SUPFAM" id="SSF47203">
    <property type="entry name" value="Acyl-CoA dehydrogenase C-terminal domain-like"/>
    <property type="match status" value="1"/>
</dbReference>
<dbReference type="Gene3D" id="1.20.140.10">
    <property type="entry name" value="Butyryl-CoA Dehydrogenase, subunit A, domain 3"/>
    <property type="match status" value="1"/>
</dbReference>
<dbReference type="Pfam" id="PF00441">
    <property type="entry name" value="Acyl-CoA_dh_1"/>
    <property type="match status" value="1"/>
</dbReference>
<name>A0A3S3A6E6_9NOCA</name>
<dbReference type="OrthoDB" id="8677713at2"/>
<dbReference type="PANTHER" id="PTHR43884">
    <property type="entry name" value="ACYL-COA DEHYDROGENASE"/>
    <property type="match status" value="1"/>
</dbReference>
<dbReference type="Gene3D" id="1.10.540.10">
    <property type="entry name" value="Acyl-CoA dehydrogenase/oxidase, N-terminal domain"/>
    <property type="match status" value="1"/>
</dbReference>
<evidence type="ECO:0000256" key="1">
    <source>
        <dbReference type="ARBA" id="ARBA00001974"/>
    </source>
</evidence>
<dbReference type="SUPFAM" id="SSF56645">
    <property type="entry name" value="Acyl-CoA dehydrogenase NM domain-like"/>
    <property type="match status" value="1"/>
</dbReference>
<dbReference type="InterPro" id="IPR036250">
    <property type="entry name" value="AcylCo_DH-like_C"/>
</dbReference>
<evidence type="ECO:0000259" key="7">
    <source>
        <dbReference type="Pfam" id="PF02771"/>
    </source>
</evidence>
<gene>
    <name evidence="8" type="ORF">EGT50_14840</name>
</gene>
<dbReference type="GO" id="GO:0050660">
    <property type="term" value="F:flavin adenine dinucleotide binding"/>
    <property type="evidence" value="ECO:0007669"/>
    <property type="project" value="InterPro"/>
</dbReference>
<dbReference type="GO" id="GO:0003995">
    <property type="term" value="F:acyl-CoA dehydrogenase activity"/>
    <property type="evidence" value="ECO:0007669"/>
    <property type="project" value="TreeGrafter"/>
</dbReference>
<keyword evidence="9" id="KW-1185">Reference proteome</keyword>
<protein>
    <submittedName>
        <fullName evidence="8">Acyl-CoA dehydrogenase</fullName>
    </submittedName>
</protein>
<organism evidence="8 9">
    <name type="scientific">Rhodococcus xishaensis</name>
    <dbReference type="NCBI Taxonomy" id="2487364"/>
    <lineage>
        <taxon>Bacteria</taxon>
        <taxon>Bacillati</taxon>
        <taxon>Actinomycetota</taxon>
        <taxon>Actinomycetes</taxon>
        <taxon>Mycobacteriales</taxon>
        <taxon>Nocardiaceae</taxon>
        <taxon>Rhodococcus</taxon>
    </lineage>
</organism>